<feature type="compositionally biased region" description="Polar residues" evidence="1">
    <location>
        <begin position="1"/>
        <end position="10"/>
    </location>
</feature>
<comment type="caution">
    <text evidence="2">The sequence shown here is derived from an EMBL/GenBank/DDBJ whole genome shotgun (WGS) entry which is preliminary data.</text>
</comment>
<keyword evidence="3" id="KW-1185">Reference proteome</keyword>
<protein>
    <submittedName>
        <fullName evidence="2">Uncharacterized protein</fullName>
    </submittedName>
</protein>
<organism evidence="2 3">
    <name type="scientific">Cristinia sonorae</name>
    <dbReference type="NCBI Taxonomy" id="1940300"/>
    <lineage>
        <taxon>Eukaryota</taxon>
        <taxon>Fungi</taxon>
        <taxon>Dikarya</taxon>
        <taxon>Basidiomycota</taxon>
        <taxon>Agaricomycotina</taxon>
        <taxon>Agaricomycetes</taxon>
        <taxon>Agaricomycetidae</taxon>
        <taxon>Agaricales</taxon>
        <taxon>Pleurotineae</taxon>
        <taxon>Stephanosporaceae</taxon>
        <taxon>Cristinia</taxon>
    </lineage>
</organism>
<gene>
    <name evidence="2" type="ORF">BXZ70DRAFT_1008833</name>
</gene>
<proteinExistence type="predicted"/>
<feature type="compositionally biased region" description="Low complexity" evidence="1">
    <location>
        <begin position="26"/>
        <end position="36"/>
    </location>
</feature>
<evidence type="ECO:0000313" key="3">
    <source>
        <dbReference type="Proteomes" id="UP000813824"/>
    </source>
</evidence>
<accession>A0A8K0XP40</accession>
<dbReference type="EMBL" id="JAEVFJ010000018">
    <property type="protein sequence ID" value="KAH8099856.1"/>
    <property type="molecule type" value="Genomic_DNA"/>
</dbReference>
<name>A0A8K0XP40_9AGAR</name>
<evidence type="ECO:0000313" key="2">
    <source>
        <dbReference type="EMBL" id="KAH8099856.1"/>
    </source>
</evidence>
<evidence type="ECO:0000256" key="1">
    <source>
        <dbReference type="SAM" id="MobiDB-lite"/>
    </source>
</evidence>
<dbReference type="AlphaFoldDB" id="A0A8K0XP40"/>
<sequence>MSDNDYNNPRPSKRMRLDNNEPPPSSLSTLTASPSTPVKLRVLQPPALLASLPGLLLAHPPNHKSYVLSLNLSLNALRKCLSMPALVAGVGMSQAWMGLAEIGMRVHRGRVA</sequence>
<feature type="region of interest" description="Disordered" evidence="1">
    <location>
        <begin position="1"/>
        <end position="36"/>
    </location>
</feature>
<dbReference type="Proteomes" id="UP000813824">
    <property type="component" value="Unassembled WGS sequence"/>
</dbReference>
<reference evidence="2" key="1">
    <citation type="journal article" date="2021" name="New Phytol.">
        <title>Evolutionary innovations through gain and loss of genes in the ectomycorrhizal Boletales.</title>
        <authorList>
            <person name="Wu G."/>
            <person name="Miyauchi S."/>
            <person name="Morin E."/>
            <person name="Kuo A."/>
            <person name="Drula E."/>
            <person name="Varga T."/>
            <person name="Kohler A."/>
            <person name="Feng B."/>
            <person name="Cao Y."/>
            <person name="Lipzen A."/>
            <person name="Daum C."/>
            <person name="Hundley H."/>
            <person name="Pangilinan J."/>
            <person name="Johnson J."/>
            <person name="Barry K."/>
            <person name="LaButti K."/>
            <person name="Ng V."/>
            <person name="Ahrendt S."/>
            <person name="Min B."/>
            <person name="Choi I.G."/>
            <person name="Park H."/>
            <person name="Plett J.M."/>
            <person name="Magnuson J."/>
            <person name="Spatafora J.W."/>
            <person name="Nagy L.G."/>
            <person name="Henrissat B."/>
            <person name="Grigoriev I.V."/>
            <person name="Yang Z.L."/>
            <person name="Xu J."/>
            <person name="Martin F.M."/>
        </authorList>
    </citation>
    <scope>NUCLEOTIDE SEQUENCE</scope>
    <source>
        <strain evidence="2">KKN 215</strain>
    </source>
</reference>